<keyword evidence="2" id="KW-0732">Signal</keyword>
<comment type="caution">
    <text evidence="3">The sequence shown here is derived from an EMBL/GenBank/DDBJ whole genome shotgun (WGS) entry which is preliminary data.</text>
</comment>
<dbReference type="Proteomes" id="UP000185696">
    <property type="component" value="Unassembled WGS sequence"/>
</dbReference>
<evidence type="ECO:0000256" key="1">
    <source>
        <dbReference type="SAM" id="MobiDB-lite"/>
    </source>
</evidence>
<feature type="region of interest" description="Disordered" evidence="1">
    <location>
        <begin position="36"/>
        <end position="64"/>
    </location>
</feature>
<reference evidence="3 4" key="1">
    <citation type="submission" date="2016-12" db="EMBL/GenBank/DDBJ databases">
        <title>The draft genome sequence of Actinophytocola xinjiangensis.</title>
        <authorList>
            <person name="Wang W."/>
            <person name="Yuan L."/>
        </authorList>
    </citation>
    <scope>NUCLEOTIDE SEQUENCE [LARGE SCALE GENOMIC DNA]</scope>
    <source>
        <strain evidence="3 4">CGMCC 4.4663</strain>
    </source>
</reference>
<feature type="signal peptide" evidence="2">
    <location>
        <begin position="1"/>
        <end position="19"/>
    </location>
</feature>
<dbReference type="RefSeq" id="WP_075135415.1">
    <property type="nucleotide sequence ID" value="NZ_MSIF01000013.1"/>
</dbReference>
<protein>
    <recommendedName>
        <fullName evidence="5">DUF4352 domain-containing protein</fullName>
    </recommendedName>
</protein>
<name>A0A7Z0WIL4_9PSEU</name>
<proteinExistence type="predicted"/>
<keyword evidence="4" id="KW-1185">Reference proteome</keyword>
<gene>
    <name evidence="3" type="ORF">BLA60_24950</name>
</gene>
<dbReference type="AlphaFoldDB" id="A0A7Z0WIL4"/>
<dbReference type="EMBL" id="MSIF01000013">
    <property type="protein sequence ID" value="OLF08112.1"/>
    <property type="molecule type" value="Genomic_DNA"/>
</dbReference>
<feature type="chain" id="PRO_5031320525" description="DUF4352 domain-containing protein" evidence="2">
    <location>
        <begin position="20"/>
        <end position="208"/>
    </location>
</feature>
<organism evidence="3 4">
    <name type="scientific">Actinophytocola xinjiangensis</name>
    <dbReference type="NCBI Taxonomy" id="485602"/>
    <lineage>
        <taxon>Bacteria</taxon>
        <taxon>Bacillati</taxon>
        <taxon>Actinomycetota</taxon>
        <taxon>Actinomycetes</taxon>
        <taxon>Pseudonocardiales</taxon>
        <taxon>Pseudonocardiaceae</taxon>
    </lineage>
</organism>
<evidence type="ECO:0000256" key="2">
    <source>
        <dbReference type="SAM" id="SignalP"/>
    </source>
</evidence>
<feature type="compositionally biased region" description="Basic and acidic residues" evidence="1">
    <location>
        <begin position="54"/>
        <end position="64"/>
    </location>
</feature>
<dbReference type="OrthoDB" id="3699666at2"/>
<accession>A0A7Z0WIL4</accession>
<evidence type="ECO:0008006" key="5">
    <source>
        <dbReference type="Google" id="ProtNLM"/>
    </source>
</evidence>
<evidence type="ECO:0000313" key="4">
    <source>
        <dbReference type="Proteomes" id="UP000185696"/>
    </source>
</evidence>
<dbReference type="PROSITE" id="PS51257">
    <property type="entry name" value="PROKAR_LIPOPROTEIN"/>
    <property type="match status" value="1"/>
</dbReference>
<sequence length="208" mass="22171">MAKLLPTLTIVTTALVALAGCATTTSGQPVAVNRAEAVAPSRPTIEPPSVDPPTRQRDRPRDNLPKKVGEMAALCADDPCTVTALEFTVDRIQVDPTCTEPYAPPPDNGHYIALSMTITTTEAFTEDMSYVVDFSPFSFEVIGPDGVTEVGDPGYGVYGCLAGSDFVPLDGLAAESRYVGVVVLDTRYTAGRIVLRMPGDPAGWEWTF</sequence>
<evidence type="ECO:0000313" key="3">
    <source>
        <dbReference type="EMBL" id="OLF08112.1"/>
    </source>
</evidence>